<evidence type="ECO:0000313" key="3">
    <source>
        <dbReference type="EMBL" id="MDC7718569.1"/>
    </source>
</evidence>
<dbReference type="InterPro" id="IPR020471">
    <property type="entry name" value="AKR"/>
</dbReference>
<dbReference type="PANTHER" id="PTHR43364:SF4">
    <property type="entry name" value="NAD(P)-LINKED OXIDOREDUCTASE SUPERFAMILY PROTEIN"/>
    <property type="match status" value="1"/>
</dbReference>
<dbReference type="Proteomes" id="UP001219956">
    <property type="component" value="Unassembled WGS sequence"/>
</dbReference>
<dbReference type="InterPro" id="IPR036812">
    <property type="entry name" value="NAD(P)_OxRdtase_dom_sf"/>
</dbReference>
<evidence type="ECO:0000259" key="2">
    <source>
        <dbReference type="Pfam" id="PF00248"/>
    </source>
</evidence>
<dbReference type="RefSeq" id="WP_272752807.1">
    <property type="nucleotide sequence ID" value="NZ_JAQQLF010000022.1"/>
</dbReference>
<feature type="domain" description="NADP-dependent oxidoreductase" evidence="2">
    <location>
        <begin position="16"/>
        <end position="341"/>
    </location>
</feature>
<sequence length="350" mass="38137">MQYRTLGHTGIDVSLISLGTMTWGEQNSEADAHSQLDLALEHGVNLIDAAEMYPVPPRPETQGRTEQYIGSWLAAGGRRERIVLATKAAGPSSDPKRPSHIRDGRTHFSRANLTEALHDSLRRLQTDYVDLYQLHWPDRHVNIFGQALYPYQDDPAGSVAIEETLAVLQDFIRDGKVRAIGVSNESPWGMARFLAAADYRGLPRIASIQNAYSLLNRTFENGLSEFSHRDGVGLLAYSPLAFGMLSGKYRDGARPAGARLSLFDRFTRYSNPQAEAATARYVALAEARGLSPAQLALAFVNSRPFVTSNIIGATTLAQLQENLASLSLTLDAGTLAAIDAIHTAIPNPAP</sequence>
<dbReference type="Pfam" id="PF00248">
    <property type="entry name" value="Aldo_ket_red"/>
    <property type="match status" value="1"/>
</dbReference>
<dbReference type="Gene3D" id="3.20.20.100">
    <property type="entry name" value="NADP-dependent oxidoreductase domain"/>
    <property type="match status" value="1"/>
</dbReference>
<name>A0ABT5J178_9NEIS</name>
<keyword evidence="4" id="KW-1185">Reference proteome</keyword>
<dbReference type="InterPro" id="IPR023210">
    <property type="entry name" value="NADP_OxRdtase_dom"/>
</dbReference>
<evidence type="ECO:0000313" key="4">
    <source>
        <dbReference type="Proteomes" id="UP001219956"/>
    </source>
</evidence>
<protein>
    <submittedName>
        <fullName evidence="3">NADP(H)-dependent aldo-keto reductase</fullName>
    </submittedName>
</protein>
<dbReference type="PANTHER" id="PTHR43364">
    <property type="entry name" value="NADH-SPECIFIC METHYLGLYOXAL REDUCTASE-RELATED"/>
    <property type="match status" value="1"/>
</dbReference>
<keyword evidence="1" id="KW-0560">Oxidoreductase</keyword>
<reference evidence="3 4" key="1">
    <citation type="submission" date="2023-01" db="EMBL/GenBank/DDBJ databases">
        <title>Novel species of the genus Vogesella isolated from rivers.</title>
        <authorList>
            <person name="Lu H."/>
        </authorList>
    </citation>
    <scope>NUCLEOTIDE SEQUENCE [LARGE SCALE GENOMIC DNA]</scope>
    <source>
        <strain evidence="3 4">DC21W</strain>
    </source>
</reference>
<gene>
    <name evidence="3" type="ORF">PQU95_15275</name>
</gene>
<dbReference type="NCBIfam" id="NF007912">
    <property type="entry name" value="PRK10625.1"/>
    <property type="match status" value="1"/>
</dbReference>
<comment type="caution">
    <text evidence="3">The sequence shown here is derived from an EMBL/GenBank/DDBJ whole genome shotgun (WGS) entry which is preliminary data.</text>
</comment>
<evidence type="ECO:0000256" key="1">
    <source>
        <dbReference type="ARBA" id="ARBA00023002"/>
    </source>
</evidence>
<proteinExistence type="predicted"/>
<dbReference type="PRINTS" id="PR00069">
    <property type="entry name" value="ALDKETRDTASE"/>
</dbReference>
<dbReference type="SUPFAM" id="SSF51430">
    <property type="entry name" value="NAD(P)-linked oxidoreductase"/>
    <property type="match status" value="1"/>
</dbReference>
<accession>A0ABT5J178</accession>
<dbReference type="EMBL" id="JAQQLF010000022">
    <property type="protein sequence ID" value="MDC7718569.1"/>
    <property type="molecule type" value="Genomic_DNA"/>
</dbReference>
<dbReference type="InterPro" id="IPR050523">
    <property type="entry name" value="AKR_Detox_Biosynth"/>
</dbReference>
<organism evidence="3 4">
    <name type="scientific">Vogesella aquatica</name>
    <dbReference type="NCBI Taxonomy" id="2984206"/>
    <lineage>
        <taxon>Bacteria</taxon>
        <taxon>Pseudomonadati</taxon>
        <taxon>Pseudomonadota</taxon>
        <taxon>Betaproteobacteria</taxon>
        <taxon>Neisseriales</taxon>
        <taxon>Chromobacteriaceae</taxon>
        <taxon>Vogesella</taxon>
    </lineage>
</organism>
<dbReference type="CDD" id="cd19094">
    <property type="entry name" value="AKR_Tas-like"/>
    <property type="match status" value="1"/>
</dbReference>